<evidence type="ECO:0000256" key="1">
    <source>
        <dbReference type="SAM" id="MobiDB-lite"/>
    </source>
</evidence>
<comment type="caution">
    <text evidence="2">The sequence shown here is derived from an EMBL/GenBank/DDBJ whole genome shotgun (WGS) entry which is preliminary data.</text>
</comment>
<feature type="region of interest" description="Disordered" evidence="1">
    <location>
        <begin position="84"/>
        <end position="106"/>
    </location>
</feature>
<organism evidence="2">
    <name type="scientific">Faecalibacterium prausnitzii</name>
    <dbReference type="NCBI Taxonomy" id="853"/>
    <lineage>
        <taxon>Bacteria</taxon>
        <taxon>Bacillati</taxon>
        <taxon>Bacillota</taxon>
        <taxon>Clostridia</taxon>
        <taxon>Eubacteriales</taxon>
        <taxon>Oscillospiraceae</taxon>
        <taxon>Faecalibacterium</taxon>
    </lineage>
</organism>
<dbReference type="AlphaFoldDB" id="A0A2J4JM80"/>
<dbReference type="RefSeq" id="WP_101956509.1">
    <property type="nucleotide sequence ID" value="NZ_CP065382.1"/>
</dbReference>
<dbReference type="EMBL" id="NMTS02000063">
    <property type="protein sequence ID" value="PLK28969.1"/>
    <property type="molecule type" value="Genomic_DNA"/>
</dbReference>
<protein>
    <submittedName>
        <fullName evidence="2">Uncharacterized protein</fullName>
    </submittedName>
</protein>
<proteinExistence type="predicted"/>
<sequence>MQFDDLKWPPQALAIFSGKFIFIFAELERLRSFQFCFFTQGAVKANNKRDFTASAGFGPSGENAFGAARVCAAMKAPVGLLSGERSASADGGALPRQVPQAATNAK</sequence>
<accession>A0A2J4JM80</accession>
<evidence type="ECO:0000313" key="2">
    <source>
        <dbReference type="EMBL" id="PLK28969.1"/>
    </source>
</evidence>
<reference evidence="2" key="1">
    <citation type="journal article" date="2017" name="Front. Microbiol.">
        <title>New Insights into the Diversity of the Genus Faecalibacterium.</title>
        <authorList>
            <person name="Benevides L."/>
            <person name="Burman S."/>
            <person name="Martin R."/>
            <person name="Robert V."/>
            <person name="Thomas M."/>
            <person name="Miquel S."/>
            <person name="Chain F."/>
            <person name="Sokol H."/>
            <person name="Bermudez-Humaran L.G."/>
            <person name="Morrison M."/>
            <person name="Langella P."/>
            <person name="Azevedo V.A."/>
            <person name="Chatel J.M."/>
            <person name="Soares S."/>
        </authorList>
    </citation>
    <scope>NUCLEOTIDE SEQUENCE [LARGE SCALE GENOMIC DNA]</scope>
    <source>
        <strain evidence="2">CNCM I 4542</strain>
    </source>
</reference>
<dbReference type="Proteomes" id="UP000221015">
    <property type="component" value="Unassembled WGS sequence"/>
</dbReference>
<reference evidence="2" key="2">
    <citation type="submission" date="2017-07" db="EMBL/GenBank/DDBJ databases">
        <authorList>
            <person name="Sun Z.S."/>
            <person name="Albrecht U."/>
            <person name="Echele G."/>
            <person name="Lee C.C."/>
        </authorList>
    </citation>
    <scope>NUCLEOTIDE SEQUENCE</scope>
    <source>
        <strain evidence="2">CNCM I 4542</strain>
    </source>
</reference>
<gene>
    <name evidence="2" type="ORF">CGS50_010645</name>
</gene>
<name>A0A2J4JM80_9FIRM</name>